<dbReference type="AlphaFoldDB" id="A0A948X0G4"/>
<protein>
    <recommendedName>
        <fullName evidence="2">cysteine-S-conjugate beta-lyase</fullName>
        <ecNumber evidence="2">4.4.1.13</ecNumber>
    </recommendedName>
</protein>
<dbReference type="InterPro" id="IPR015421">
    <property type="entry name" value="PyrdxlP-dep_Trfase_major"/>
</dbReference>
<dbReference type="CDD" id="cd00609">
    <property type="entry name" value="AAT_like"/>
    <property type="match status" value="1"/>
</dbReference>
<gene>
    <name evidence="7" type="ORF">H9847_00565</name>
</gene>
<organism evidence="7 8">
    <name type="scientific">Candidatus Anaerobiospirillum pullicola</name>
    <dbReference type="NCBI Taxonomy" id="2838451"/>
    <lineage>
        <taxon>Bacteria</taxon>
        <taxon>Pseudomonadati</taxon>
        <taxon>Pseudomonadota</taxon>
        <taxon>Gammaproteobacteria</taxon>
        <taxon>Aeromonadales</taxon>
        <taxon>Succinivibrionaceae</taxon>
        <taxon>Anaerobiospirillum</taxon>
    </lineage>
</organism>
<reference evidence="7" key="2">
    <citation type="submission" date="2021-04" db="EMBL/GenBank/DDBJ databases">
        <authorList>
            <person name="Gilroy R."/>
        </authorList>
    </citation>
    <scope>NUCLEOTIDE SEQUENCE</scope>
    <source>
        <strain evidence="7">378</strain>
    </source>
</reference>
<dbReference type="Gene3D" id="3.90.1150.10">
    <property type="entry name" value="Aspartate Aminotransferase, domain 1"/>
    <property type="match status" value="1"/>
</dbReference>
<dbReference type="NCBIfam" id="TIGR04350">
    <property type="entry name" value="C_S_lyase_PatB"/>
    <property type="match status" value="1"/>
</dbReference>
<keyword evidence="3" id="KW-0663">Pyridoxal phosphate</keyword>
<accession>A0A948X0G4</accession>
<dbReference type="InterPro" id="IPR015422">
    <property type="entry name" value="PyrdxlP-dep_Trfase_small"/>
</dbReference>
<dbReference type="GO" id="GO:0030170">
    <property type="term" value="F:pyridoxal phosphate binding"/>
    <property type="evidence" value="ECO:0007669"/>
    <property type="project" value="InterPro"/>
</dbReference>
<dbReference type="PANTHER" id="PTHR43525">
    <property type="entry name" value="PROTEIN MALY"/>
    <property type="match status" value="1"/>
</dbReference>
<dbReference type="GO" id="GO:0047804">
    <property type="term" value="F:cysteine-S-conjugate beta-lyase activity"/>
    <property type="evidence" value="ECO:0007669"/>
    <property type="project" value="UniProtKB-EC"/>
</dbReference>
<dbReference type="EC" id="4.4.1.13" evidence="2"/>
<evidence type="ECO:0000313" key="7">
    <source>
        <dbReference type="EMBL" id="MBU3843356.1"/>
    </source>
</evidence>
<evidence type="ECO:0000259" key="6">
    <source>
        <dbReference type="Pfam" id="PF00155"/>
    </source>
</evidence>
<dbReference type="EMBL" id="JAHLFE010000013">
    <property type="protein sequence ID" value="MBU3843356.1"/>
    <property type="molecule type" value="Genomic_DNA"/>
</dbReference>
<reference evidence="7" key="1">
    <citation type="journal article" date="2021" name="PeerJ">
        <title>Extensive microbial diversity within the chicken gut microbiome revealed by metagenomics and culture.</title>
        <authorList>
            <person name="Gilroy R."/>
            <person name="Ravi A."/>
            <person name="Getino M."/>
            <person name="Pursley I."/>
            <person name="Horton D.L."/>
            <person name="Alikhan N.F."/>
            <person name="Baker D."/>
            <person name="Gharbi K."/>
            <person name="Hall N."/>
            <person name="Watson M."/>
            <person name="Adriaenssens E.M."/>
            <person name="Foster-Nyarko E."/>
            <person name="Jarju S."/>
            <person name="Secka A."/>
            <person name="Antonio M."/>
            <person name="Oren A."/>
            <person name="Chaudhuri R.R."/>
            <person name="La Ragione R."/>
            <person name="Hildebrand F."/>
            <person name="Pallen M.J."/>
        </authorList>
    </citation>
    <scope>NUCLEOTIDE SEQUENCE</scope>
    <source>
        <strain evidence="7">378</strain>
    </source>
</reference>
<evidence type="ECO:0000256" key="2">
    <source>
        <dbReference type="ARBA" id="ARBA00012224"/>
    </source>
</evidence>
<keyword evidence="7" id="KW-0032">Aminotransferase</keyword>
<dbReference type="GO" id="GO:0008483">
    <property type="term" value="F:transaminase activity"/>
    <property type="evidence" value="ECO:0007669"/>
    <property type="project" value="UniProtKB-KW"/>
</dbReference>
<dbReference type="InterPro" id="IPR051798">
    <property type="entry name" value="Class-II_PLP-Dep_Aminotrans"/>
</dbReference>
<evidence type="ECO:0000256" key="4">
    <source>
        <dbReference type="ARBA" id="ARBA00023239"/>
    </source>
</evidence>
<dbReference type="InterPro" id="IPR027619">
    <property type="entry name" value="C-S_lyase_PatB-like"/>
</dbReference>
<comment type="cofactor">
    <cofactor evidence="1">
        <name>pyridoxal 5'-phosphate</name>
        <dbReference type="ChEBI" id="CHEBI:597326"/>
    </cofactor>
</comment>
<proteinExistence type="inferred from homology"/>
<comment type="caution">
    <text evidence="7">The sequence shown here is derived from an EMBL/GenBank/DDBJ whole genome shotgun (WGS) entry which is preliminary data.</text>
</comment>
<keyword evidence="7" id="KW-0808">Transferase</keyword>
<sequence>MGKFDFSQVINRRGTDSYKWDAADREVGNTDTIQMGCADMDFKCPPEIIAELQKVLDHGVLGYATLCKQYQEGIVNWYQKRHQVSLQPEWILYVPRIVVACSVLVNFFSQKGDKVILNSPYYPPLNDVTSDSYREVIDPPLSEKDGRYVMDLEALEKQVDEHTKLMILVSPHNPTTRIWTQAELQAVADFCVKHDLLLFVDEIHADFARKGQHFVSTAALTGPIRDRLIIVNAPAKTFNVMGCAMSYLIIPNEDLRKRFEHALNAAGETDANAFGNAMMRVAYQQCEYYIDEANEYIDGNEDYLRQELQSLFPAAVIKPREGTYLLWIDFTKVFASEEACKDFFVNKAKVSVLMGSHFGPHFDGFVRINMGCPRATLEEVVRRVRTALKS</sequence>
<evidence type="ECO:0000313" key="8">
    <source>
        <dbReference type="Proteomes" id="UP000733611"/>
    </source>
</evidence>
<feature type="domain" description="Aminotransferase class I/classII large" evidence="6">
    <location>
        <begin position="31"/>
        <end position="384"/>
    </location>
</feature>
<dbReference type="InterPro" id="IPR015424">
    <property type="entry name" value="PyrdxlP-dep_Trfase"/>
</dbReference>
<evidence type="ECO:0000256" key="5">
    <source>
        <dbReference type="ARBA" id="ARBA00037974"/>
    </source>
</evidence>
<dbReference type="SUPFAM" id="SSF53383">
    <property type="entry name" value="PLP-dependent transferases"/>
    <property type="match status" value="1"/>
</dbReference>
<comment type="similarity">
    <text evidence="5">Belongs to the class-II pyridoxal-phosphate-dependent aminotransferase family. MalY/PatB cystathionine beta-lyase subfamily.</text>
</comment>
<evidence type="ECO:0000256" key="1">
    <source>
        <dbReference type="ARBA" id="ARBA00001933"/>
    </source>
</evidence>
<dbReference type="Pfam" id="PF00155">
    <property type="entry name" value="Aminotran_1_2"/>
    <property type="match status" value="1"/>
</dbReference>
<keyword evidence="4" id="KW-0456">Lyase</keyword>
<evidence type="ECO:0000256" key="3">
    <source>
        <dbReference type="ARBA" id="ARBA00022898"/>
    </source>
</evidence>
<dbReference type="InterPro" id="IPR004839">
    <property type="entry name" value="Aminotransferase_I/II_large"/>
</dbReference>
<dbReference type="Gene3D" id="3.40.640.10">
    <property type="entry name" value="Type I PLP-dependent aspartate aminotransferase-like (Major domain)"/>
    <property type="match status" value="1"/>
</dbReference>
<dbReference type="Proteomes" id="UP000733611">
    <property type="component" value="Unassembled WGS sequence"/>
</dbReference>
<dbReference type="PANTHER" id="PTHR43525:SF1">
    <property type="entry name" value="PROTEIN MALY"/>
    <property type="match status" value="1"/>
</dbReference>
<name>A0A948X0G4_9GAMM</name>